<sequence length="128" mass="13636">MSDDIDFGLDSNDMDIAANMIASLNLAATGSKQGMKLGMGGLTFDAMNLGLGGEDEEDSDEEDDDNNNTYYDDIIKGVNTNGNSQDIFEGNEDTVEVLDDSSSDEEDTGGEELEYVNCARNSAALLAN</sequence>
<organism evidence="2 3">
    <name type="scientific">Triparma laevis f. inornata</name>
    <dbReference type="NCBI Taxonomy" id="1714386"/>
    <lineage>
        <taxon>Eukaryota</taxon>
        <taxon>Sar</taxon>
        <taxon>Stramenopiles</taxon>
        <taxon>Ochrophyta</taxon>
        <taxon>Bolidophyceae</taxon>
        <taxon>Parmales</taxon>
        <taxon>Triparmaceae</taxon>
        <taxon>Triparma</taxon>
    </lineage>
</organism>
<reference evidence="3" key="1">
    <citation type="journal article" date="2023" name="Commun. Biol.">
        <title>Genome analysis of Parmales, the sister group of diatoms, reveals the evolutionary specialization of diatoms from phago-mixotrophs to photoautotrophs.</title>
        <authorList>
            <person name="Ban H."/>
            <person name="Sato S."/>
            <person name="Yoshikawa S."/>
            <person name="Yamada K."/>
            <person name="Nakamura Y."/>
            <person name="Ichinomiya M."/>
            <person name="Sato N."/>
            <person name="Blanc-Mathieu R."/>
            <person name="Endo H."/>
            <person name="Kuwata A."/>
            <person name="Ogata H."/>
        </authorList>
    </citation>
    <scope>NUCLEOTIDE SEQUENCE [LARGE SCALE GENOMIC DNA]</scope>
</reference>
<accession>A0A9W7B5L8</accession>
<dbReference type="Proteomes" id="UP001162640">
    <property type="component" value="Unassembled WGS sequence"/>
</dbReference>
<dbReference type="AlphaFoldDB" id="A0A9W7B5L8"/>
<protein>
    <submittedName>
        <fullName evidence="2">Uncharacterized protein</fullName>
    </submittedName>
</protein>
<feature type="compositionally biased region" description="Acidic residues" evidence="1">
    <location>
        <begin position="53"/>
        <end position="66"/>
    </location>
</feature>
<gene>
    <name evidence="2" type="ORF">TL16_g09959</name>
</gene>
<proteinExistence type="predicted"/>
<evidence type="ECO:0000256" key="1">
    <source>
        <dbReference type="SAM" id="MobiDB-lite"/>
    </source>
</evidence>
<name>A0A9W7B5L8_9STRA</name>
<evidence type="ECO:0000313" key="2">
    <source>
        <dbReference type="EMBL" id="GMH84554.1"/>
    </source>
</evidence>
<feature type="region of interest" description="Disordered" evidence="1">
    <location>
        <begin position="48"/>
        <end position="69"/>
    </location>
</feature>
<dbReference type="EMBL" id="BLQM01000345">
    <property type="protein sequence ID" value="GMH84554.1"/>
    <property type="molecule type" value="Genomic_DNA"/>
</dbReference>
<evidence type="ECO:0000313" key="3">
    <source>
        <dbReference type="Proteomes" id="UP001162640"/>
    </source>
</evidence>
<comment type="caution">
    <text evidence="2">The sequence shown here is derived from an EMBL/GenBank/DDBJ whole genome shotgun (WGS) entry which is preliminary data.</text>
</comment>